<evidence type="ECO:0000313" key="9">
    <source>
        <dbReference type="Proteomes" id="UP000075606"/>
    </source>
</evidence>
<dbReference type="Gene3D" id="3.90.550.10">
    <property type="entry name" value="Spore Coat Polysaccharide Biosynthesis Protein SpsA, Chain A"/>
    <property type="match status" value="1"/>
</dbReference>
<accession>A0A150XA96</accession>
<name>A0A150XA96_9BACT</name>
<dbReference type="PANTHER" id="PTHR43646">
    <property type="entry name" value="GLYCOSYLTRANSFERASE"/>
    <property type="match status" value="1"/>
</dbReference>
<dbReference type="Pfam" id="PF00535">
    <property type="entry name" value="Glycos_transf_2"/>
    <property type="match status" value="1"/>
</dbReference>
<protein>
    <recommendedName>
        <fullName evidence="7">Glycosyltransferase 2-like domain-containing protein</fullName>
    </recommendedName>
</protein>
<dbReference type="InterPro" id="IPR001173">
    <property type="entry name" value="Glyco_trans_2-like"/>
</dbReference>
<dbReference type="STRING" id="333140.AWW68_07295"/>
<dbReference type="GO" id="GO:0005886">
    <property type="term" value="C:plasma membrane"/>
    <property type="evidence" value="ECO:0007669"/>
    <property type="project" value="UniProtKB-SubCell"/>
</dbReference>
<keyword evidence="5 6" id="KW-0472">Membrane</keyword>
<organism evidence="8 9">
    <name type="scientific">Roseivirga spongicola</name>
    <dbReference type="NCBI Taxonomy" id="333140"/>
    <lineage>
        <taxon>Bacteria</taxon>
        <taxon>Pseudomonadati</taxon>
        <taxon>Bacteroidota</taxon>
        <taxon>Cytophagia</taxon>
        <taxon>Cytophagales</taxon>
        <taxon>Roseivirgaceae</taxon>
        <taxon>Roseivirga</taxon>
    </lineage>
</organism>
<evidence type="ECO:0000256" key="4">
    <source>
        <dbReference type="ARBA" id="ARBA00022679"/>
    </source>
</evidence>
<dbReference type="EMBL" id="LRPC01000012">
    <property type="protein sequence ID" value="KYG75633.1"/>
    <property type="molecule type" value="Genomic_DNA"/>
</dbReference>
<keyword evidence="2" id="KW-1003">Cell membrane</keyword>
<feature type="domain" description="Glycosyltransferase 2-like" evidence="7">
    <location>
        <begin position="4"/>
        <end position="125"/>
    </location>
</feature>
<dbReference type="OrthoDB" id="9810303at2"/>
<dbReference type="GO" id="GO:0016757">
    <property type="term" value="F:glycosyltransferase activity"/>
    <property type="evidence" value="ECO:0007669"/>
    <property type="project" value="UniProtKB-KW"/>
</dbReference>
<comment type="subcellular location">
    <subcellularLocation>
        <location evidence="1">Cell membrane</location>
    </subcellularLocation>
</comment>
<keyword evidence="9" id="KW-1185">Reference proteome</keyword>
<proteinExistence type="predicted"/>
<evidence type="ECO:0000313" key="8">
    <source>
        <dbReference type="EMBL" id="KYG75633.1"/>
    </source>
</evidence>
<evidence type="ECO:0000256" key="5">
    <source>
        <dbReference type="ARBA" id="ARBA00023136"/>
    </source>
</evidence>
<dbReference type="AlphaFoldDB" id="A0A150XA96"/>
<gene>
    <name evidence="8" type="ORF">AWW68_07295</name>
</gene>
<keyword evidence="3" id="KW-0328">Glycosyltransferase</keyword>
<keyword evidence="4" id="KW-0808">Transferase</keyword>
<evidence type="ECO:0000256" key="1">
    <source>
        <dbReference type="ARBA" id="ARBA00004236"/>
    </source>
</evidence>
<dbReference type="SUPFAM" id="SSF53448">
    <property type="entry name" value="Nucleotide-diphospho-sugar transferases"/>
    <property type="match status" value="1"/>
</dbReference>
<evidence type="ECO:0000256" key="3">
    <source>
        <dbReference type="ARBA" id="ARBA00022676"/>
    </source>
</evidence>
<keyword evidence="6" id="KW-0812">Transmembrane</keyword>
<evidence type="ECO:0000259" key="7">
    <source>
        <dbReference type="Pfam" id="PF00535"/>
    </source>
</evidence>
<reference evidence="8 9" key="1">
    <citation type="submission" date="2016-01" db="EMBL/GenBank/DDBJ databases">
        <title>Genome sequencing of Roseivirga spongicola UST030701-084.</title>
        <authorList>
            <person name="Selvaratnam C."/>
            <person name="Thevarajoo S."/>
            <person name="Goh K.M."/>
            <person name="Ee R."/>
            <person name="Chan K.-G."/>
            <person name="Chong C.S."/>
        </authorList>
    </citation>
    <scope>NUCLEOTIDE SEQUENCE [LARGE SCALE GENOMIC DNA]</scope>
    <source>
        <strain evidence="8 9">UST030701-084</strain>
    </source>
</reference>
<dbReference type="PANTHER" id="PTHR43646:SF2">
    <property type="entry name" value="GLYCOSYLTRANSFERASE 2-LIKE DOMAIN-CONTAINING PROTEIN"/>
    <property type="match status" value="1"/>
</dbReference>
<comment type="caution">
    <text evidence="8">The sequence shown here is derived from an EMBL/GenBank/DDBJ whole genome shotgun (WGS) entry which is preliminary data.</text>
</comment>
<feature type="transmembrane region" description="Helical" evidence="6">
    <location>
        <begin position="201"/>
        <end position="223"/>
    </location>
</feature>
<evidence type="ECO:0000256" key="6">
    <source>
        <dbReference type="SAM" id="Phobius"/>
    </source>
</evidence>
<dbReference type="InterPro" id="IPR026461">
    <property type="entry name" value="Trfase_2_rSAM/seldom_assoc"/>
</dbReference>
<keyword evidence="6" id="KW-1133">Transmembrane helix</keyword>
<evidence type="ECO:0000256" key="2">
    <source>
        <dbReference type="ARBA" id="ARBA00022475"/>
    </source>
</evidence>
<dbReference type="RefSeq" id="WP_068219240.1">
    <property type="nucleotide sequence ID" value="NZ_LRPC01000012.1"/>
</dbReference>
<dbReference type="NCBIfam" id="TIGR04283">
    <property type="entry name" value="glyco_like_mftF"/>
    <property type="match status" value="1"/>
</dbReference>
<dbReference type="Proteomes" id="UP000075606">
    <property type="component" value="Unassembled WGS sequence"/>
</dbReference>
<sequence>MKLSIIIPTLNEAAIIGKQIQSIAQKANTKDIEIIVADAYSEDDTADIAREAGASVVLVDRCCRARQMNEGAKVATGDVFYFVHADLTLPDGFFDDILEGVAAKRSYGCYQVAFDRPVKGLQFNSSLSKYQGIFFRGGDQTLYMTKAFFSKIGGFDNDIVIMEDYEILLRASRYEKINIMHAKVIISARKMEQNNYFRTNLVNVLVFSLFFLGASQNTLVRIYQRFVKGAKYREIE</sequence>
<dbReference type="InterPro" id="IPR029044">
    <property type="entry name" value="Nucleotide-diphossugar_trans"/>
</dbReference>